<reference key="2">
    <citation type="submission" date="2011-10" db="EMBL/GenBank/DDBJ databases">
        <title>The genome and transcriptome sequence of Clonorchis sinensis provide insights into the carcinogenic liver fluke.</title>
        <authorList>
            <person name="Wang X."/>
            <person name="Huang Y."/>
            <person name="Chen W."/>
            <person name="Liu H."/>
            <person name="Guo L."/>
            <person name="Chen Y."/>
            <person name="Luo F."/>
            <person name="Zhou W."/>
            <person name="Sun J."/>
            <person name="Mao Q."/>
            <person name="Liang P."/>
            <person name="Zhou C."/>
            <person name="Tian Y."/>
            <person name="Men J."/>
            <person name="Lv X."/>
            <person name="Huang L."/>
            <person name="Zhou J."/>
            <person name="Hu Y."/>
            <person name="Li R."/>
            <person name="Zhang F."/>
            <person name="Lei H."/>
            <person name="Li X."/>
            <person name="Hu X."/>
            <person name="Liang C."/>
            <person name="Xu J."/>
            <person name="Wu Z."/>
            <person name="Yu X."/>
        </authorList>
    </citation>
    <scope>NUCLEOTIDE SEQUENCE</scope>
    <source>
        <strain>Henan</strain>
    </source>
</reference>
<evidence type="ECO:0000256" key="8">
    <source>
        <dbReference type="ARBA" id="ARBA00022786"/>
    </source>
</evidence>
<dbReference type="InterPro" id="IPR044066">
    <property type="entry name" value="TRIAD_supradom"/>
</dbReference>
<evidence type="ECO:0000259" key="14">
    <source>
        <dbReference type="PROSITE" id="PS51873"/>
    </source>
</evidence>
<comment type="similarity">
    <text evidence="2">Belongs to the WD repeat DCAF13/WDSOF1 family.</text>
</comment>
<dbReference type="PANTHER" id="PTHR22851">
    <property type="entry name" value="U3 SMALL NUCLEOLAR RNA U3 SNORNA ASSOCIATED PROTEIN"/>
    <property type="match status" value="1"/>
</dbReference>
<evidence type="ECO:0000256" key="5">
    <source>
        <dbReference type="ARBA" id="ARBA00022723"/>
    </source>
</evidence>
<feature type="compositionally biased region" description="Basic and acidic residues" evidence="13">
    <location>
        <begin position="670"/>
        <end position="683"/>
    </location>
</feature>
<keyword evidence="4" id="KW-0808">Transferase</keyword>
<keyword evidence="7" id="KW-0863">Zinc-finger</keyword>
<comment type="subcellular location">
    <subcellularLocation>
        <location evidence="1">Nucleus</location>
        <location evidence="1">Nucleolus</location>
    </subcellularLocation>
</comment>
<dbReference type="Pfam" id="PF01485">
    <property type="entry name" value="IBR"/>
    <property type="match status" value="1"/>
</dbReference>
<evidence type="ECO:0000256" key="1">
    <source>
        <dbReference type="ARBA" id="ARBA00004604"/>
    </source>
</evidence>
<dbReference type="InterPro" id="IPR002867">
    <property type="entry name" value="IBR_dom"/>
</dbReference>
<dbReference type="EMBL" id="DF142987">
    <property type="protein sequence ID" value="GAA49805.1"/>
    <property type="molecule type" value="Genomic_DNA"/>
</dbReference>
<evidence type="ECO:0000256" key="3">
    <source>
        <dbReference type="ARBA" id="ARBA00022574"/>
    </source>
</evidence>
<name>G7YA21_CLOSI</name>
<organism evidence="15 16">
    <name type="scientific">Clonorchis sinensis</name>
    <name type="common">Chinese liver fluke</name>
    <dbReference type="NCBI Taxonomy" id="79923"/>
    <lineage>
        <taxon>Eukaryota</taxon>
        <taxon>Metazoa</taxon>
        <taxon>Spiralia</taxon>
        <taxon>Lophotrochozoa</taxon>
        <taxon>Platyhelminthes</taxon>
        <taxon>Trematoda</taxon>
        <taxon>Digenea</taxon>
        <taxon>Opisthorchiida</taxon>
        <taxon>Opisthorchiata</taxon>
        <taxon>Opisthorchiidae</taxon>
        <taxon>Clonorchis</taxon>
    </lineage>
</organism>
<dbReference type="PROSITE" id="PS50294">
    <property type="entry name" value="WD_REPEATS_REGION"/>
    <property type="match status" value="1"/>
</dbReference>
<dbReference type="GO" id="GO:0008270">
    <property type="term" value="F:zinc ion binding"/>
    <property type="evidence" value="ECO:0007669"/>
    <property type="project" value="UniProtKB-KW"/>
</dbReference>
<evidence type="ECO:0000256" key="11">
    <source>
        <dbReference type="ARBA" id="ARBA00023274"/>
    </source>
</evidence>
<dbReference type="SMART" id="SM00320">
    <property type="entry name" value="WD40"/>
    <property type="match status" value="5"/>
</dbReference>
<dbReference type="GO" id="GO:0000462">
    <property type="term" value="P:maturation of SSU-rRNA from tricistronic rRNA transcript (SSU-rRNA, 5.8S rRNA, LSU-rRNA)"/>
    <property type="evidence" value="ECO:0007669"/>
    <property type="project" value="TreeGrafter"/>
</dbReference>
<evidence type="ECO:0000256" key="9">
    <source>
        <dbReference type="ARBA" id="ARBA00022833"/>
    </source>
</evidence>
<dbReference type="PROSITE" id="PS50082">
    <property type="entry name" value="WD_REPEATS_2"/>
    <property type="match status" value="2"/>
</dbReference>
<protein>
    <submittedName>
        <fullName evidence="15">WD repeat and SOF domain-containing protein 1</fullName>
    </submittedName>
</protein>
<dbReference type="Pfam" id="PF00400">
    <property type="entry name" value="WD40"/>
    <property type="match status" value="2"/>
</dbReference>
<dbReference type="SUPFAM" id="SSF57850">
    <property type="entry name" value="RING/U-box"/>
    <property type="match status" value="2"/>
</dbReference>
<evidence type="ECO:0000256" key="13">
    <source>
        <dbReference type="SAM" id="MobiDB-lite"/>
    </source>
</evidence>
<feature type="repeat" description="WD" evidence="12">
    <location>
        <begin position="310"/>
        <end position="351"/>
    </location>
</feature>
<dbReference type="Gene3D" id="3.30.40.10">
    <property type="entry name" value="Zinc/RING finger domain, C3HC4 (zinc finger)"/>
    <property type="match status" value="1"/>
</dbReference>
<dbReference type="AlphaFoldDB" id="G7YA21"/>
<feature type="non-terminal residue" evidence="15">
    <location>
        <position position="707"/>
    </location>
</feature>
<evidence type="ECO:0000256" key="4">
    <source>
        <dbReference type="ARBA" id="ARBA00022679"/>
    </source>
</evidence>
<dbReference type="Gene3D" id="2.130.10.10">
    <property type="entry name" value="YVTN repeat-like/Quinoprotein amine dehydrogenase"/>
    <property type="match status" value="2"/>
</dbReference>
<dbReference type="PROSITE" id="PS51873">
    <property type="entry name" value="TRIAD"/>
    <property type="match status" value="1"/>
</dbReference>
<dbReference type="PANTHER" id="PTHR22851:SF0">
    <property type="entry name" value="DDB1- AND CUL4-ASSOCIATED FACTOR 13"/>
    <property type="match status" value="1"/>
</dbReference>
<feature type="domain" description="RING-type" evidence="14">
    <location>
        <begin position="534"/>
        <end position="707"/>
    </location>
</feature>
<reference evidence="15" key="1">
    <citation type="journal article" date="2011" name="Genome Biol.">
        <title>The draft genome of the carcinogenic human liver fluke Clonorchis sinensis.</title>
        <authorList>
            <person name="Wang X."/>
            <person name="Chen W."/>
            <person name="Huang Y."/>
            <person name="Sun J."/>
            <person name="Men J."/>
            <person name="Liu H."/>
            <person name="Luo F."/>
            <person name="Guo L."/>
            <person name="Lv X."/>
            <person name="Deng C."/>
            <person name="Zhou C."/>
            <person name="Fan Y."/>
            <person name="Li X."/>
            <person name="Huang L."/>
            <person name="Hu Y."/>
            <person name="Liang C."/>
            <person name="Hu X."/>
            <person name="Xu J."/>
            <person name="Yu X."/>
        </authorList>
    </citation>
    <scope>NUCLEOTIDE SEQUENCE [LARGE SCALE GENOMIC DNA]</scope>
    <source>
        <strain evidence="15">Henan</strain>
    </source>
</reference>
<evidence type="ECO:0000256" key="2">
    <source>
        <dbReference type="ARBA" id="ARBA00005649"/>
    </source>
</evidence>
<feature type="repeat" description="WD" evidence="12">
    <location>
        <begin position="267"/>
        <end position="308"/>
    </location>
</feature>
<evidence type="ECO:0000313" key="16">
    <source>
        <dbReference type="Proteomes" id="UP000008909"/>
    </source>
</evidence>
<evidence type="ECO:0000313" key="15">
    <source>
        <dbReference type="EMBL" id="GAA49805.1"/>
    </source>
</evidence>
<keyword evidence="3 12" id="KW-0853">WD repeat</keyword>
<dbReference type="InterPro" id="IPR013083">
    <property type="entry name" value="Znf_RING/FYVE/PHD"/>
</dbReference>
<sequence length="707" mass="81897">MLIPPLHATWNGMPLTHSVPRNYDASEHPFAAEREYVRAVNAAKLQRMMAKPFLGALEGTTEQMVCLSLNSETLGLAVFGTADGKIQYWDIATRKLIFETRAHDCEIRGICHYNKSRFMYTWRMNHDDIVSAWSTPLTTVLLRWTPHCLDHHPCADELLVGGTESCLLYNAARMDVPIREWSWGQEPIHCAKFNQVEFNVACTLTKDNSLMLIDCRQDRPIRKVKMDLKLNSFCWNPMEPFIFTAASEDYNVYTYDTRYFKFPRRVYRGHVNAVLDIDYSPTGREFVTGSYDSTLRLWHVNDAESFDVYHSRRMKRVLGVRFTLDTKFVLSSSSDQNVRVWKAHASEKLGPIQPREKASINLAEALREKFKDHPEVRKILKKRHVPKPVLAATREHTTIRAKWRRKERNIRVFNKKDIPYVPEKDKHTSLAEPVHSGSTYRCPNRAYGYADLLPKYHQGTMCLWKSLLNVDFLRNESLPVIFGCTNTTKRRPLHINLFDYFARHCKELPFSITQCTAFFVAHNDDCLDLEYDSARWECPVCFTTKLGTKFFRFRACKHRTCMKCVRQSFICALKDGLMEQRMACLLCGLEAEPNEARQVLPSTEYDRYERLLLNRALNRMSDIAFCPRPGCNNNPVILDYKDLGRCTICEMAFCPRCNCVSHGMQKCPKRSSESDDEEKRIDAEESATQKYLKENSKRCPGCGAHVL</sequence>
<feature type="region of interest" description="Disordered" evidence="13">
    <location>
        <begin position="663"/>
        <end position="687"/>
    </location>
</feature>
<proteinExistence type="inferred from homology"/>
<dbReference type="GO" id="GO:0032040">
    <property type="term" value="C:small-subunit processome"/>
    <property type="evidence" value="ECO:0007669"/>
    <property type="project" value="TreeGrafter"/>
</dbReference>
<keyword evidence="8" id="KW-0833">Ubl conjugation pathway</keyword>
<evidence type="ECO:0000256" key="10">
    <source>
        <dbReference type="ARBA" id="ARBA00023242"/>
    </source>
</evidence>
<evidence type="ECO:0000256" key="7">
    <source>
        <dbReference type="ARBA" id="ARBA00022771"/>
    </source>
</evidence>
<gene>
    <name evidence="15" type="ORF">CLF_103622</name>
</gene>
<evidence type="ECO:0000256" key="12">
    <source>
        <dbReference type="PROSITE-ProRule" id="PRU00221"/>
    </source>
</evidence>
<dbReference type="InterPro" id="IPR015943">
    <property type="entry name" value="WD40/YVTN_repeat-like_dom_sf"/>
</dbReference>
<dbReference type="InterPro" id="IPR051733">
    <property type="entry name" value="WD_repeat_DCAF13/WDSOF1"/>
</dbReference>
<dbReference type="InterPro" id="IPR007287">
    <property type="entry name" value="Sof1"/>
</dbReference>
<dbReference type="InterPro" id="IPR001680">
    <property type="entry name" value="WD40_rpt"/>
</dbReference>
<evidence type="ECO:0000256" key="6">
    <source>
        <dbReference type="ARBA" id="ARBA00022737"/>
    </source>
</evidence>
<accession>G7YA21</accession>
<dbReference type="Pfam" id="PF04158">
    <property type="entry name" value="Sof1"/>
    <property type="match status" value="1"/>
</dbReference>
<dbReference type="Proteomes" id="UP000008909">
    <property type="component" value="Unassembled WGS sequence"/>
</dbReference>
<keyword evidence="9" id="KW-0862">Zinc</keyword>
<keyword evidence="11" id="KW-0687">Ribonucleoprotein</keyword>
<keyword evidence="16" id="KW-1185">Reference proteome</keyword>
<keyword evidence="6" id="KW-0677">Repeat</keyword>
<keyword evidence="10" id="KW-0539">Nucleus</keyword>
<dbReference type="InterPro" id="IPR036322">
    <property type="entry name" value="WD40_repeat_dom_sf"/>
</dbReference>
<dbReference type="GO" id="GO:0016740">
    <property type="term" value="F:transferase activity"/>
    <property type="evidence" value="ECO:0007669"/>
    <property type="project" value="UniProtKB-KW"/>
</dbReference>
<dbReference type="SMART" id="SM00647">
    <property type="entry name" value="IBR"/>
    <property type="match status" value="1"/>
</dbReference>
<dbReference type="CDD" id="cd20341">
    <property type="entry name" value="BRcat_RBR_RNF14"/>
    <property type="match status" value="1"/>
</dbReference>
<dbReference type="SUPFAM" id="SSF50978">
    <property type="entry name" value="WD40 repeat-like"/>
    <property type="match status" value="1"/>
</dbReference>
<keyword evidence="5" id="KW-0479">Metal-binding</keyword>